<feature type="transmembrane region" description="Helical" evidence="10">
    <location>
        <begin position="265"/>
        <end position="285"/>
    </location>
</feature>
<dbReference type="Pfam" id="PF00361">
    <property type="entry name" value="Proton_antipo_M"/>
    <property type="match status" value="2"/>
</dbReference>
<evidence type="ECO:0000313" key="12">
    <source>
        <dbReference type="EMBL" id="KAF2228687.1"/>
    </source>
</evidence>
<feature type="domain" description="NADH:quinone oxidoreductase/Mrp antiporter transmembrane" evidence="11">
    <location>
        <begin position="200"/>
        <end position="312"/>
    </location>
</feature>
<evidence type="ECO:0000259" key="11">
    <source>
        <dbReference type="Pfam" id="PF00361"/>
    </source>
</evidence>
<comment type="subcellular location">
    <subcellularLocation>
        <location evidence="1">Membrane</location>
        <topology evidence="1">Multi-pass membrane protein</topology>
    </subcellularLocation>
</comment>
<organism evidence="12 13">
    <name type="scientific">Viridothelium virens</name>
    <name type="common">Speckled blister lichen</name>
    <name type="synonym">Trypethelium virens</name>
    <dbReference type="NCBI Taxonomy" id="1048519"/>
    <lineage>
        <taxon>Eukaryota</taxon>
        <taxon>Fungi</taxon>
        <taxon>Dikarya</taxon>
        <taxon>Ascomycota</taxon>
        <taxon>Pezizomycotina</taxon>
        <taxon>Dothideomycetes</taxon>
        <taxon>Dothideomycetes incertae sedis</taxon>
        <taxon>Trypetheliales</taxon>
        <taxon>Trypetheliaceae</taxon>
        <taxon>Viridothelium</taxon>
    </lineage>
</organism>
<feature type="transmembrane region" description="Helical" evidence="10">
    <location>
        <begin position="94"/>
        <end position="110"/>
    </location>
</feature>
<dbReference type="Proteomes" id="UP000800092">
    <property type="component" value="Unassembled WGS sequence"/>
</dbReference>
<evidence type="ECO:0000256" key="4">
    <source>
        <dbReference type="ARBA" id="ARBA00021008"/>
    </source>
</evidence>
<sequence length="365" mass="41398">MSRYNLLRLYSGLFNITSNSTYFHLFIFFLSILILNLTSFYPRKFIIEKDESNKNIEDEVSSERNNKENSGRIILNQKTQNQKILNKYGEQFKIIEYSLIILFVIIGSILNSELATSGGLTYFLLGSLSSCFILLGISLLYANSGITNLDGLYIVTSISEIVNNTPDVYDAIPTIVTTYVAIIAKISIFIFFLELTNYTSTIVGLTQTRIKRLYAYSTISHLGFILLSLSIYSYSLYHYVNTNKKYESLLDKNNSPIQLINQIKGYFYINPIMALSIPPLIGFFAKQMVLSAAINNGYIFMSLVAIITSVISAVYYLAIIKQMFFDTTEYEISSDIKNITLSSSLTIIISIITYIILLFILLPNE</sequence>
<evidence type="ECO:0000256" key="10">
    <source>
        <dbReference type="SAM" id="Phobius"/>
    </source>
</evidence>
<dbReference type="AlphaFoldDB" id="A0A6A6GSM6"/>
<evidence type="ECO:0000256" key="8">
    <source>
        <dbReference type="ARBA" id="ARBA00031028"/>
    </source>
</evidence>
<feature type="transmembrane region" description="Helical" evidence="10">
    <location>
        <begin position="21"/>
        <end position="41"/>
    </location>
</feature>
<dbReference type="GO" id="GO:0016020">
    <property type="term" value="C:membrane"/>
    <property type="evidence" value="ECO:0007669"/>
    <property type="project" value="UniProtKB-SubCell"/>
</dbReference>
<dbReference type="OrthoDB" id="3690411at2759"/>
<evidence type="ECO:0000256" key="2">
    <source>
        <dbReference type="ARBA" id="ARBA00007012"/>
    </source>
</evidence>
<feature type="transmembrane region" description="Helical" evidence="10">
    <location>
        <begin position="171"/>
        <end position="193"/>
    </location>
</feature>
<evidence type="ECO:0000256" key="5">
    <source>
        <dbReference type="ARBA" id="ARBA00022692"/>
    </source>
</evidence>
<dbReference type="GO" id="GO:0008137">
    <property type="term" value="F:NADH dehydrogenase (ubiquinone) activity"/>
    <property type="evidence" value="ECO:0007669"/>
    <property type="project" value="UniProtKB-EC"/>
</dbReference>
<keyword evidence="5 10" id="KW-0812">Transmembrane</keyword>
<evidence type="ECO:0000256" key="6">
    <source>
        <dbReference type="ARBA" id="ARBA00022989"/>
    </source>
</evidence>
<evidence type="ECO:0000256" key="1">
    <source>
        <dbReference type="ARBA" id="ARBA00004141"/>
    </source>
</evidence>
<accession>A0A6A6GSM6</accession>
<feature type="transmembrane region" description="Helical" evidence="10">
    <location>
        <begin position="213"/>
        <end position="234"/>
    </location>
</feature>
<dbReference type="PANTHER" id="PTHR22773">
    <property type="entry name" value="NADH DEHYDROGENASE"/>
    <property type="match status" value="1"/>
</dbReference>
<evidence type="ECO:0000313" key="13">
    <source>
        <dbReference type="Proteomes" id="UP000800092"/>
    </source>
</evidence>
<keyword evidence="7 10" id="KW-0472">Membrane</keyword>
<feature type="transmembrane region" description="Helical" evidence="10">
    <location>
        <begin position="339"/>
        <end position="362"/>
    </location>
</feature>
<reference evidence="12" key="1">
    <citation type="journal article" date="2020" name="Stud. Mycol.">
        <title>101 Dothideomycetes genomes: a test case for predicting lifestyles and emergence of pathogens.</title>
        <authorList>
            <person name="Haridas S."/>
            <person name="Albert R."/>
            <person name="Binder M."/>
            <person name="Bloem J."/>
            <person name="Labutti K."/>
            <person name="Salamov A."/>
            <person name="Andreopoulos B."/>
            <person name="Baker S."/>
            <person name="Barry K."/>
            <person name="Bills G."/>
            <person name="Bluhm B."/>
            <person name="Cannon C."/>
            <person name="Castanera R."/>
            <person name="Culley D."/>
            <person name="Daum C."/>
            <person name="Ezra D."/>
            <person name="Gonzalez J."/>
            <person name="Henrissat B."/>
            <person name="Kuo A."/>
            <person name="Liang C."/>
            <person name="Lipzen A."/>
            <person name="Lutzoni F."/>
            <person name="Magnuson J."/>
            <person name="Mondo S."/>
            <person name="Nolan M."/>
            <person name="Ohm R."/>
            <person name="Pangilinan J."/>
            <person name="Park H.-J."/>
            <person name="Ramirez L."/>
            <person name="Alfaro M."/>
            <person name="Sun H."/>
            <person name="Tritt A."/>
            <person name="Yoshinaga Y."/>
            <person name="Zwiers L.-H."/>
            <person name="Turgeon B."/>
            <person name="Goodwin S."/>
            <person name="Spatafora J."/>
            <person name="Crous P."/>
            <person name="Grigoriev I."/>
        </authorList>
    </citation>
    <scope>NUCLEOTIDE SEQUENCE</scope>
    <source>
        <strain evidence="12">Tuck. ex Michener</strain>
    </source>
</reference>
<comment type="catalytic activity">
    <reaction evidence="9">
        <text>a ubiquinone + NADH + 5 H(+)(in) = a ubiquinol + NAD(+) + 4 H(+)(out)</text>
        <dbReference type="Rhea" id="RHEA:29091"/>
        <dbReference type="Rhea" id="RHEA-COMP:9565"/>
        <dbReference type="Rhea" id="RHEA-COMP:9566"/>
        <dbReference type="ChEBI" id="CHEBI:15378"/>
        <dbReference type="ChEBI" id="CHEBI:16389"/>
        <dbReference type="ChEBI" id="CHEBI:17976"/>
        <dbReference type="ChEBI" id="CHEBI:57540"/>
        <dbReference type="ChEBI" id="CHEBI:57945"/>
        <dbReference type="EC" id="7.1.1.2"/>
    </reaction>
</comment>
<name>A0A6A6GSM6_VIRVR</name>
<keyword evidence="13" id="KW-1185">Reference proteome</keyword>
<proteinExistence type="inferred from homology"/>
<evidence type="ECO:0000256" key="3">
    <source>
        <dbReference type="ARBA" id="ARBA00012944"/>
    </source>
</evidence>
<evidence type="ECO:0000256" key="9">
    <source>
        <dbReference type="ARBA" id="ARBA00049551"/>
    </source>
</evidence>
<feature type="transmembrane region" description="Helical" evidence="10">
    <location>
        <begin position="297"/>
        <end position="319"/>
    </location>
</feature>
<feature type="domain" description="NADH:quinone oxidoreductase/Mrp antiporter transmembrane" evidence="11">
    <location>
        <begin position="95"/>
        <end position="154"/>
    </location>
</feature>
<gene>
    <name evidence="12" type="ORF">EV356DRAFT_522101</name>
</gene>
<keyword evidence="6 10" id="KW-1133">Transmembrane helix</keyword>
<feature type="transmembrane region" description="Helical" evidence="10">
    <location>
        <begin position="122"/>
        <end position="142"/>
    </location>
</feature>
<comment type="similarity">
    <text evidence="2">Belongs to the complex I subunit 2 family.</text>
</comment>
<dbReference type="EC" id="7.1.1.2" evidence="3"/>
<protein>
    <recommendedName>
        <fullName evidence="4">NADH-ubiquinone oxidoreductase chain 2</fullName>
        <ecNumber evidence="3">7.1.1.2</ecNumber>
    </recommendedName>
    <alternativeName>
        <fullName evidence="8">NADH dehydrogenase subunit 2</fullName>
    </alternativeName>
</protein>
<dbReference type="EMBL" id="ML991899">
    <property type="protein sequence ID" value="KAF2228687.1"/>
    <property type="molecule type" value="Genomic_DNA"/>
</dbReference>
<dbReference type="InterPro" id="IPR001750">
    <property type="entry name" value="ND/Mrp_TM"/>
</dbReference>
<evidence type="ECO:0000256" key="7">
    <source>
        <dbReference type="ARBA" id="ARBA00023136"/>
    </source>
</evidence>